<proteinExistence type="predicted"/>
<evidence type="ECO:0000256" key="5">
    <source>
        <dbReference type="ARBA" id="ARBA00023098"/>
    </source>
</evidence>
<evidence type="ECO:0000256" key="3">
    <source>
        <dbReference type="ARBA" id="ARBA00022989"/>
    </source>
</evidence>
<feature type="transmembrane region" description="Helical" evidence="7">
    <location>
        <begin position="45"/>
        <end position="66"/>
    </location>
</feature>
<keyword evidence="2 7" id="KW-0812">Transmembrane</keyword>
<dbReference type="GO" id="GO:0008610">
    <property type="term" value="P:lipid biosynthetic process"/>
    <property type="evidence" value="ECO:0007669"/>
    <property type="project" value="InterPro"/>
</dbReference>
<protein>
    <recommendedName>
        <fullName evidence="8">Fatty acid hydroxylase domain-containing protein</fullName>
    </recommendedName>
</protein>
<keyword evidence="3 7" id="KW-1133">Transmembrane helix</keyword>
<comment type="caution">
    <text evidence="9">The sequence shown here is derived from an EMBL/GenBank/DDBJ whole genome shotgun (WGS) entry which is preliminary data.</text>
</comment>
<dbReference type="AlphaFoldDB" id="A0A2S5KKC9"/>
<dbReference type="GO" id="GO:0005506">
    <property type="term" value="F:iron ion binding"/>
    <property type="evidence" value="ECO:0007669"/>
    <property type="project" value="InterPro"/>
</dbReference>
<dbReference type="GO" id="GO:0006643">
    <property type="term" value="P:membrane lipid metabolic process"/>
    <property type="evidence" value="ECO:0007669"/>
    <property type="project" value="TreeGrafter"/>
</dbReference>
<dbReference type="GO" id="GO:0050479">
    <property type="term" value="F:glyceryl-ether monooxygenase activity"/>
    <property type="evidence" value="ECO:0007669"/>
    <property type="project" value="TreeGrafter"/>
</dbReference>
<dbReference type="InterPro" id="IPR006694">
    <property type="entry name" value="Fatty_acid_hydroxylase"/>
</dbReference>
<evidence type="ECO:0000256" key="1">
    <source>
        <dbReference type="ARBA" id="ARBA00004127"/>
    </source>
</evidence>
<feature type="domain" description="Fatty acid hydroxylase" evidence="8">
    <location>
        <begin position="87"/>
        <end position="223"/>
    </location>
</feature>
<sequence length="268" mass="30512">MSEPLLRLTIFMAVLLLLLSWESLRPQRPWQQPRGRHLLTNIGLLLVDVLVQRFTLGAAAIAAAVYARQQGWGLLPLLPLPASLLAVIGIILLDLAIYGQHMLSHRLRWLWRLHQVHHSDLDLDASTALRFHPLEILLSLLYKVLVVMLLGVSPAVVLWFEVLLNSAALFNHANIRLPARWERPLRRVLVTPAMHRVHHSVHAEETHSNFGFMLSCWDRLFATYRAQPHDGHAAMALGLPQYRRVLGVRALLLQPFRATPKTAVVRRQ</sequence>
<feature type="transmembrane region" description="Helical" evidence="7">
    <location>
        <begin position="140"/>
        <end position="160"/>
    </location>
</feature>
<dbReference type="Proteomes" id="UP000238196">
    <property type="component" value="Unassembled WGS sequence"/>
</dbReference>
<evidence type="ECO:0000313" key="10">
    <source>
        <dbReference type="Proteomes" id="UP000238196"/>
    </source>
</evidence>
<evidence type="ECO:0000259" key="8">
    <source>
        <dbReference type="Pfam" id="PF04116"/>
    </source>
</evidence>
<organism evidence="9 10">
    <name type="scientific">Proteobacteria bacterium 228</name>
    <dbReference type="NCBI Taxonomy" id="2083153"/>
    <lineage>
        <taxon>Bacteria</taxon>
        <taxon>Pseudomonadati</taxon>
        <taxon>Pseudomonadota</taxon>
    </lineage>
</organism>
<name>A0A2S5KKC9_9PROT</name>
<evidence type="ECO:0000256" key="2">
    <source>
        <dbReference type="ARBA" id="ARBA00022692"/>
    </source>
</evidence>
<feature type="transmembrane region" description="Helical" evidence="7">
    <location>
        <begin position="6"/>
        <end position="24"/>
    </location>
</feature>
<dbReference type="Pfam" id="PF04116">
    <property type="entry name" value="FA_hydroxylase"/>
    <property type="match status" value="1"/>
</dbReference>
<dbReference type="PANTHER" id="PTHR21624">
    <property type="entry name" value="STEROL DESATURASE-RELATED PROTEIN"/>
    <property type="match status" value="1"/>
</dbReference>
<gene>
    <name evidence="9" type="ORF">C4K68_21310</name>
</gene>
<evidence type="ECO:0000256" key="4">
    <source>
        <dbReference type="ARBA" id="ARBA00023002"/>
    </source>
</evidence>
<reference evidence="9 10" key="1">
    <citation type="submission" date="2018-02" db="EMBL/GenBank/DDBJ databases">
        <title>novel marine gammaproteobacteria from coastal saline agro ecosystem.</title>
        <authorList>
            <person name="Krishnan R."/>
            <person name="Ramesh Kumar N."/>
        </authorList>
    </citation>
    <scope>NUCLEOTIDE SEQUENCE [LARGE SCALE GENOMIC DNA]</scope>
    <source>
        <strain evidence="9 10">228</strain>
    </source>
</reference>
<dbReference type="InterPro" id="IPR051689">
    <property type="entry name" value="Sterol_desaturase/TMEM195"/>
</dbReference>
<dbReference type="OrthoDB" id="9770329at2"/>
<evidence type="ECO:0000256" key="6">
    <source>
        <dbReference type="ARBA" id="ARBA00023136"/>
    </source>
</evidence>
<keyword evidence="6 7" id="KW-0472">Membrane</keyword>
<accession>A0A2S5KKC9</accession>
<dbReference type="EMBL" id="PRLP01000106">
    <property type="protein sequence ID" value="PPC75182.1"/>
    <property type="molecule type" value="Genomic_DNA"/>
</dbReference>
<dbReference type="PANTHER" id="PTHR21624:SF1">
    <property type="entry name" value="ALKYLGLYCEROL MONOOXYGENASE"/>
    <property type="match status" value="1"/>
</dbReference>
<keyword evidence="5" id="KW-0443">Lipid metabolism</keyword>
<keyword evidence="4" id="KW-0560">Oxidoreductase</keyword>
<evidence type="ECO:0000313" key="9">
    <source>
        <dbReference type="EMBL" id="PPC75182.1"/>
    </source>
</evidence>
<dbReference type="GO" id="GO:0012505">
    <property type="term" value="C:endomembrane system"/>
    <property type="evidence" value="ECO:0007669"/>
    <property type="project" value="UniProtKB-SubCell"/>
</dbReference>
<comment type="subcellular location">
    <subcellularLocation>
        <location evidence="1">Endomembrane system</location>
        <topology evidence="1">Multi-pass membrane protein</topology>
    </subcellularLocation>
</comment>
<feature type="transmembrane region" description="Helical" evidence="7">
    <location>
        <begin position="78"/>
        <end position="98"/>
    </location>
</feature>
<evidence type="ECO:0000256" key="7">
    <source>
        <dbReference type="SAM" id="Phobius"/>
    </source>
</evidence>
<dbReference type="GO" id="GO:0016020">
    <property type="term" value="C:membrane"/>
    <property type="evidence" value="ECO:0007669"/>
    <property type="project" value="GOC"/>
</dbReference>